<keyword evidence="3" id="KW-1185">Reference proteome</keyword>
<dbReference type="SUPFAM" id="SSF53850">
    <property type="entry name" value="Periplasmic binding protein-like II"/>
    <property type="match status" value="1"/>
</dbReference>
<accession>D1B9U7</accession>
<dbReference type="eggNOG" id="COG2358">
    <property type="taxonomic scope" value="Bacteria"/>
</dbReference>
<dbReference type="EMBL" id="CP001818">
    <property type="protein sequence ID" value="ACZ19050.1"/>
    <property type="molecule type" value="Genomic_DNA"/>
</dbReference>
<organism evidence="2 3">
    <name type="scientific">Thermanaerovibrio acidaminovorans (strain ATCC 49978 / DSM 6589 / Su883)</name>
    <name type="common">Selenomonas acidaminovorans</name>
    <dbReference type="NCBI Taxonomy" id="525903"/>
    <lineage>
        <taxon>Bacteria</taxon>
        <taxon>Thermotogati</taxon>
        <taxon>Synergistota</taxon>
        <taxon>Synergistia</taxon>
        <taxon>Synergistales</taxon>
        <taxon>Synergistaceae</taxon>
        <taxon>Thermanaerovibrio</taxon>
    </lineage>
</organism>
<evidence type="ECO:0000313" key="3">
    <source>
        <dbReference type="Proteomes" id="UP000002030"/>
    </source>
</evidence>
<dbReference type="KEGG" id="tai:Taci_0817"/>
<dbReference type="Pfam" id="PF16868">
    <property type="entry name" value="NMT1_3"/>
    <property type="match status" value="1"/>
</dbReference>
<dbReference type="PANTHER" id="PTHR42941">
    <property type="entry name" value="SLL1037 PROTEIN"/>
    <property type="match status" value="1"/>
</dbReference>
<dbReference type="PATRIC" id="fig|525903.6.peg.818"/>
<dbReference type="AlphaFoldDB" id="D1B9U7"/>
<dbReference type="PANTHER" id="PTHR42941:SF1">
    <property type="entry name" value="SLL1037 PROTEIN"/>
    <property type="match status" value="1"/>
</dbReference>
<feature type="chain" id="PRO_5003020907" evidence="1">
    <location>
        <begin position="25"/>
        <end position="318"/>
    </location>
</feature>
<reference evidence="2 3" key="1">
    <citation type="journal article" date="2009" name="Stand. Genomic Sci.">
        <title>Complete genome sequence of Thermanaerovibrio acidaminovorans type strain (Su883).</title>
        <authorList>
            <person name="Chovatia M."/>
            <person name="Sikorski J."/>
            <person name="Schroder M."/>
            <person name="Lapidus A."/>
            <person name="Nolan M."/>
            <person name="Tice H."/>
            <person name="Glavina Del Rio T."/>
            <person name="Copeland A."/>
            <person name="Cheng J.F."/>
            <person name="Lucas S."/>
            <person name="Chen F."/>
            <person name="Bruce D."/>
            <person name="Goodwin L."/>
            <person name="Pitluck S."/>
            <person name="Ivanova N."/>
            <person name="Mavromatis K."/>
            <person name="Ovchinnikova G."/>
            <person name="Pati A."/>
            <person name="Chen A."/>
            <person name="Palaniappan K."/>
            <person name="Land M."/>
            <person name="Hauser L."/>
            <person name="Chang Y.J."/>
            <person name="Jeffries C.D."/>
            <person name="Chain P."/>
            <person name="Saunders E."/>
            <person name="Detter J.C."/>
            <person name="Brettin T."/>
            <person name="Rohde M."/>
            <person name="Goker M."/>
            <person name="Spring S."/>
            <person name="Bristow J."/>
            <person name="Markowitz V."/>
            <person name="Hugenholtz P."/>
            <person name="Kyrpides N.C."/>
            <person name="Klenk H.P."/>
            <person name="Eisen J.A."/>
        </authorList>
    </citation>
    <scope>NUCLEOTIDE SEQUENCE [LARGE SCALE GENOMIC DNA]</scope>
    <source>
        <strain evidence="3">ATCC 49978 / DSM 6589 / Su883</strain>
    </source>
</reference>
<dbReference type="CDD" id="cd13567">
    <property type="entry name" value="PBP2_TtGluBP"/>
    <property type="match status" value="1"/>
</dbReference>
<dbReference type="OrthoDB" id="9776669at2"/>
<dbReference type="InterPro" id="IPR011852">
    <property type="entry name" value="TRAP_TAXI"/>
</dbReference>
<feature type="signal peptide" evidence="1">
    <location>
        <begin position="1"/>
        <end position="24"/>
    </location>
</feature>
<dbReference type="Gene3D" id="3.40.190.10">
    <property type="entry name" value="Periplasmic binding protein-like II"/>
    <property type="match status" value="2"/>
</dbReference>
<keyword evidence="1" id="KW-0732">Signal</keyword>
<dbReference type="RefSeq" id="WP_012869565.1">
    <property type="nucleotide sequence ID" value="NC_013522.1"/>
</dbReference>
<sequence>MTKRIAKLILAAFMVASLAGVASAKTFLSIATGGTSGTYYPLGGAIAQAVNKGAPDLQVTAETGNASVANLNLIGAHDIEIAFAQNDTAYWAYNGKMMFKTPIKNVRVIAALYPEHVHLITLKNSNVKNIQDLKGKRVSVGAPGSGVEADVRAIFQTVGLKYSDMKTDFLDFGTTTQRFKDNQLDAGFVVAGYPVSSIMDLATTKEINLVSFDDATLGKLTKDFPYFVKSSIPANTYKGVTSAVKTPAVMALLVVDEKVPADVVYKFTKALWENIDVVHKAHAKGKEITLKTALNGVTVPLHPGAAKYYQEKGMKLPK</sequence>
<dbReference type="EnsemblBacteria" id="ACZ19050">
    <property type="protein sequence ID" value="ACZ19050"/>
    <property type="gene ID" value="Taci_0817"/>
</dbReference>
<evidence type="ECO:0000256" key="1">
    <source>
        <dbReference type="SAM" id="SignalP"/>
    </source>
</evidence>
<dbReference type="Proteomes" id="UP000002030">
    <property type="component" value="Chromosome"/>
</dbReference>
<name>D1B9U7_THEAS</name>
<gene>
    <name evidence="2" type="ordered locus">Taci_0817</name>
</gene>
<protein>
    <submittedName>
        <fullName evidence="2">TRAP transporter solute receptor, TAXI family</fullName>
    </submittedName>
</protein>
<dbReference type="NCBIfam" id="TIGR02122">
    <property type="entry name" value="TRAP_TAXI"/>
    <property type="match status" value="1"/>
</dbReference>
<dbReference type="HOGENOM" id="CLU_033215_4_1_0"/>
<evidence type="ECO:0000313" key="2">
    <source>
        <dbReference type="EMBL" id="ACZ19050.1"/>
    </source>
</evidence>
<proteinExistence type="predicted"/>
<keyword evidence="2" id="KW-0675">Receptor</keyword>
<dbReference type="STRING" id="525903.Taci_0817"/>